<reference evidence="1 2" key="1">
    <citation type="submission" date="2019-07" db="EMBL/GenBank/DDBJ databases">
        <title>Whole genome shotgun sequence of Kocuria turfanensis NBRC 107627.</title>
        <authorList>
            <person name="Hosoyama A."/>
            <person name="Uohara A."/>
            <person name="Ohji S."/>
            <person name="Ichikawa N."/>
        </authorList>
    </citation>
    <scope>NUCLEOTIDE SEQUENCE [LARGE SCALE GENOMIC DNA]</scope>
    <source>
        <strain evidence="1 2">NBRC 107627</strain>
    </source>
</reference>
<protein>
    <submittedName>
        <fullName evidence="1">Uncharacterized protein</fullName>
    </submittedName>
</protein>
<dbReference type="AlphaFoldDB" id="A0A512I8X7"/>
<comment type="caution">
    <text evidence="1">The sequence shown here is derived from an EMBL/GenBank/DDBJ whole genome shotgun (WGS) entry which is preliminary data.</text>
</comment>
<gene>
    <name evidence="1" type="ORF">KTU01_02640</name>
</gene>
<proteinExistence type="predicted"/>
<evidence type="ECO:0000313" key="1">
    <source>
        <dbReference type="EMBL" id="GEO94141.1"/>
    </source>
</evidence>
<name>A0A512I8X7_9MICC</name>
<accession>A0A512I8X7</accession>
<sequence length="51" mass="5586">MATAGTGPDRGHRDRGLIDVAERCEGETRTQLHRLSTRMQQAAPQVLIVAD</sequence>
<dbReference type="STRING" id="388357.GCA_001580365_00819"/>
<dbReference type="EMBL" id="BJZS01000007">
    <property type="protein sequence ID" value="GEO94141.1"/>
    <property type="molecule type" value="Genomic_DNA"/>
</dbReference>
<dbReference type="Proteomes" id="UP000321103">
    <property type="component" value="Unassembled WGS sequence"/>
</dbReference>
<keyword evidence="2" id="KW-1185">Reference proteome</keyword>
<evidence type="ECO:0000313" key="2">
    <source>
        <dbReference type="Proteomes" id="UP000321103"/>
    </source>
</evidence>
<organism evidence="1 2">
    <name type="scientific">Kocuria turfanensis</name>
    <dbReference type="NCBI Taxonomy" id="388357"/>
    <lineage>
        <taxon>Bacteria</taxon>
        <taxon>Bacillati</taxon>
        <taxon>Actinomycetota</taxon>
        <taxon>Actinomycetes</taxon>
        <taxon>Micrococcales</taxon>
        <taxon>Micrococcaceae</taxon>
        <taxon>Kocuria</taxon>
    </lineage>
</organism>